<sequence>MEFIEKEEILENLPVAEDNNISSYCIILTSTVAINPKKRFIYDTDGNSRLNTYVKSVKQWLDKTSFKIVLVENSGHKLPELEEYFEKYKERFELISFREEDIDNDTFDSVGAQAVRLPDDYLYTSKGTSEMFAIYYAYQQSRLTKTSKFIIKITCRYFVPDFENFLKNINPDDYFALRQNNSDNCEIVGSHVNNISDIFMPGHFRNSDGKWHHHIESVYKDRILTRVPEERVIVCDVFQIEPTQQGGCNVLKTEL</sequence>
<dbReference type="AlphaFoldDB" id="A0A6C0CX75"/>
<protein>
    <submittedName>
        <fullName evidence="1">Uncharacterized protein</fullName>
    </submittedName>
</protein>
<reference evidence="1" key="1">
    <citation type="journal article" date="2020" name="Nature">
        <title>Giant virus diversity and host interactions through global metagenomics.</title>
        <authorList>
            <person name="Schulz F."/>
            <person name="Roux S."/>
            <person name="Paez-Espino D."/>
            <person name="Jungbluth S."/>
            <person name="Walsh D.A."/>
            <person name="Denef V.J."/>
            <person name="McMahon K.D."/>
            <person name="Konstantinidis K.T."/>
            <person name="Eloe-Fadrosh E.A."/>
            <person name="Kyrpides N.C."/>
            <person name="Woyke T."/>
        </authorList>
    </citation>
    <scope>NUCLEOTIDE SEQUENCE</scope>
    <source>
        <strain evidence="1">GVMAG-M-3300022752-66</strain>
    </source>
</reference>
<proteinExistence type="predicted"/>
<name>A0A6C0CX75_9ZZZZ</name>
<accession>A0A6C0CX75</accession>
<organism evidence="1">
    <name type="scientific">viral metagenome</name>
    <dbReference type="NCBI Taxonomy" id="1070528"/>
    <lineage>
        <taxon>unclassified sequences</taxon>
        <taxon>metagenomes</taxon>
        <taxon>organismal metagenomes</taxon>
    </lineage>
</organism>
<evidence type="ECO:0000313" key="1">
    <source>
        <dbReference type="EMBL" id="QHT08289.1"/>
    </source>
</evidence>
<dbReference type="EMBL" id="MN739493">
    <property type="protein sequence ID" value="QHT08289.1"/>
    <property type="molecule type" value="Genomic_DNA"/>
</dbReference>